<dbReference type="Proteomes" id="UP000054279">
    <property type="component" value="Unassembled WGS sequence"/>
</dbReference>
<reference evidence="1 2" key="1">
    <citation type="submission" date="2014-06" db="EMBL/GenBank/DDBJ databases">
        <title>Evolutionary Origins and Diversification of the Mycorrhizal Mutualists.</title>
        <authorList>
            <consortium name="DOE Joint Genome Institute"/>
            <consortium name="Mycorrhizal Genomics Consortium"/>
            <person name="Kohler A."/>
            <person name="Kuo A."/>
            <person name="Nagy L.G."/>
            <person name="Floudas D."/>
            <person name="Copeland A."/>
            <person name="Barry K.W."/>
            <person name="Cichocki N."/>
            <person name="Veneault-Fourrey C."/>
            <person name="LaButti K."/>
            <person name="Lindquist E.A."/>
            <person name="Lipzen A."/>
            <person name="Lundell T."/>
            <person name="Morin E."/>
            <person name="Murat C."/>
            <person name="Riley R."/>
            <person name="Ohm R."/>
            <person name="Sun H."/>
            <person name="Tunlid A."/>
            <person name="Henrissat B."/>
            <person name="Grigoriev I.V."/>
            <person name="Hibbett D.S."/>
            <person name="Martin F."/>
        </authorList>
    </citation>
    <scope>NUCLEOTIDE SEQUENCE [LARGE SCALE GENOMIC DNA]</scope>
    <source>
        <strain evidence="1 2">SS14</strain>
    </source>
</reference>
<evidence type="ECO:0000313" key="1">
    <source>
        <dbReference type="EMBL" id="KIJ43130.1"/>
    </source>
</evidence>
<accession>A0A0C9VWG1</accession>
<evidence type="ECO:0000313" key="2">
    <source>
        <dbReference type="Proteomes" id="UP000054279"/>
    </source>
</evidence>
<gene>
    <name evidence="1" type="ORF">M422DRAFT_253633</name>
</gene>
<organism evidence="1 2">
    <name type="scientific">Sphaerobolus stellatus (strain SS14)</name>
    <dbReference type="NCBI Taxonomy" id="990650"/>
    <lineage>
        <taxon>Eukaryota</taxon>
        <taxon>Fungi</taxon>
        <taxon>Dikarya</taxon>
        <taxon>Basidiomycota</taxon>
        <taxon>Agaricomycotina</taxon>
        <taxon>Agaricomycetes</taxon>
        <taxon>Phallomycetidae</taxon>
        <taxon>Geastrales</taxon>
        <taxon>Sphaerobolaceae</taxon>
        <taxon>Sphaerobolus</taxon>
    </lineage>
</organism>
<sequence length="255" mass="28103">MRCVNITRRISLEDTATSQEELDPPTATYDPTDGVASLVKAAPAERPLTCFASSLIDHSASSSIEHYSMERIRPHEGHISLNSVYGLSEEPRHAGGFSTSPPRAVEMDSPSLSPLHSIDTQGYVLNDLTSDTSFQSPENSPRTVLPPFLSGINVPSMSTRLPSIFSANYALDYLHNRYRKLANRNYYPSPHHQAQFDTLQHHDPSTFKHLDLVGLNSLDGDIEQPPLYAIPLIIECAILGSPQQTLTLSELPLTL</sequence>
<dbReference type="AlphaFoldDB" id="A0A0C9VWG1"/>
<protein>
    <submittedName>
        <fullName evidence="1">Uncharacterized protein</fullName>
    </submittedName>
</protein>
<proteinExistence type="predicted"/>
<dbReference type="HOGENOM" id="CLU_1090601_0_0_1"/>
<dbReference type="EMBL" id="KN837125">
    <property type="protein sequence ID" value="KIJ43130.1"/>
    <property type="molecule type" value="Genomic_DNA"/>
</dbReference>
<keyword evidence="2" id="KW-1185">Reference proteome</keyword>
<name>A0A0C9VWG1_SPHS4</name>